<proteinExistence type="predicted"/>
<evidence type="ECO:0000313" key="3">
    <source>
        <dbReference type="Proteomes" id="UP000064967"/>
    </source>
</evidence>
<dbReference type="AlphaFoldDB" id="A0A0K1PZC5"/>
<accession>A0A0K1PZC5</accession>
<protein>
    <submittedName>
        <fullName evidence="2">Uncharacterized protein</fullName>
    </submittedName>
</protein>
<dbReference type="Proteomes" id="UP000064967">
    <property type="component" value="Chromosome"/>
</dbReference>
<sequence>MDDGPEGADGELVGPRQSFADGADRRSLLTDADVATFGHRDRLRSSVNGRLDAAAG</sequence>
<dbReference type="EMBL" id="CP012333">
    <property type="protein sequence ID" value="AKU98726.1"/>
    <property type="molecule type" value="Genomic_DNA"/>
</dbReference>
<keyword evidence="3" id="KW-1185">Reference proteome</keyword>
<evidence type="ECO:0000256" key="1">
    <source>
        <dbReference type="SAM" id="MobiDB-lite"/>
    </source>
</evidence>
<gene>
    <name evidence="2" type="ORF">AKJ09_05390</name>
</gene>
<reference evidence="2 3" key="1">
    <citation type="submission" date="2015-08" db="EMBL/GenBank/DDBJ databases">
        <authorList>
            <person name="Babu N.S."/>
            <person name="Beckwith C.J."/>
            <person name="Beseler K.G."/>
            <person name="Brison A."/>
            <person name="Carone J.V."/>
            <person name="Caskin T.P."/>
            <person name="Diamond M."/>
            <person name="Durham M.E."/>
            <person name="Foxe J.M."/>
            <person name="Go M."/>
            <person name="Henderson B.A."/>
            <person name="Jones I.B."/>
            <person name="McGettigan J.A."/>
            <person name="Micheletti S.J."/>
            <person name="Nasrallah M.E."/>
            <person name="Ortiz D."/>
            <person name="Piller C.R."/>
            <person name="Privatt S.R."/>
            <person name="Schneider S.L."/>
            <person name="Sharp S."/>
            <person name="Smith T.C."/>
            <person name="Stanton J.D."/>
            <person name="Ullery H.E."/>
            <person name="Wilson R.J."/>
            <person name="Serrano M.G."/>
            <person name="Buck G."/>
            <person name="Lee V."/>
            <person name="Wang Y."/>
            <person name="Carvalho R."/>
            <person name="Voegtly L."/>
            <person name="Shi R."/>
            <person name="Duckworth R."/>
            <person name="Johnson A."/>
            <person name="Loviza R."/>
            <person name="Walstead R."/>
            <person name="Shah Z."/>
            <person name="Kiflezghi M."/>
            <person name="Wade K."/>
            <person name="Ball S.L."/>
            <person name="Bradley K.W."/>
            <person name="Asai D.J."/>
            <person name="Bowman C.A."/>
            <person name="Russell D.A."/>
            <person name="Pope W.H."/>
            <person name="Jacobs-Sera D."/>
            <person name="Hendrix R.W."/>
            <person name="Hatfull G.F."/>
        </authorList>
    </citation>
    <scope>NUCLEOTIDE SEQUENCE [LARGE SCALE GENOMIC DNA]</scope>
    <source>
        <strain evidence="2 3">DSM 27648</strain>
    </source>
</reference>
<dbReference type="KEGG" id="llu:AKJ09_05390"/>
<organism evidence="2 3">
    <name type="scientific">Labilithrix luteola</name>
    <dbReference type="NCBI Taxonomy" id="1391654"/>
    <lineage>
        <taxon>Bacteria</taxon>
        <taxon>Pseudomonadati</taxon>
        <taxon>Myxococcota</taxon>
        <taxon>Polyangia</taxon>
        <taxon>Polyangiales</taxon>
        <taxon>Labilitrichaceae</taxon>
        <taxon>Labilithrix</taxon>
    </lineage>
</organism>
<evidence type="ECO:0000313" key="2">
    <source>
        <dbReference type="EMBL" id="AKU98726.1"/>
    </source>
</evidence>
<feature type="region of interest" description="Disordered" evidence="1">
    <location>
        <begin position="1"/>
        <end position="25"/>
    </location>
</feature>
<name>A0A0K1PZC5_9BACT</name>